<evidence type="ECO:0000259" key="5">
    <source>
        <dbReference type="SMART" id="SM00563"/>
    </source>
</evidence>
<keyword evidence="2 4" id="KW-0808">Transferase</keyword>
<organism evidence="6 7">
    <name type="scientific">Desulfallas thermosapovorans DSM 6562</name>
    <dbReference type="NCBI Taxonomy" id="1121431"/>
    <lineage>
        <taxon>Bacteria</taxon>
        <taxon>Bacillati</taxon>
        <taxon>Bacillota</taxon>
        <taxon>Clostridia</taxon>
        <taxon>Eubacteriales</taxon>
        <taxon>Desulfallaceae</taxon>
        <taxon>Desulfallas</taxon>
    </lineage>
</organism>
<keyword evidence="4" id="KW-1208">Phospholipid metabolism</keyword>
<dbReference type="GO" id="GO:0003841">
    <property type="term" value="F:1-acylglycerol-3-phosphate O-acyltransferase activity"/>
    <property type="evidence" value="ECO:0007669"/>
    <property type="project" value="UniProtKB-UniRule"/>
</dbReference>
<dbReference type="SUPFAM" id="SSF69593">
    <property type="entry name" value="Glycerol-3-phosphate (1)-acyltransferase"/>
    <property type="match status" value="1"/>
</dbReference>
<dbReference type="RefSeq" id="WP_166511541.1">
    <property type="nucleotide sequence ID" value="NZ_VNHM01000007.1"/>
</dbReference>
<dbReference type="CDD" id="cd07989">
    <property type="entry name" value="LPLAT_AGPAT-like"/>
    <property type="match status" value="1"/>
</dbReference>
<reference evidence="6 7" key="1">
    <citation type="submission" date="2019-07" db="EMBL/GenBank/DDBJ databases">
        <title>Genomic Encyclopedia of Type Strains, Phase I: the one thousand microbial genomes (KMG-I) project.</title>
        <authorList>
            <person name="Kyrpides N."/>
        </authorList>
    </citation>
    <scope>NUCLEOTIDE SEQUENCE [LARGE SCALE GENOMIC DNA]</scope>
    <source>
        <strain evidence="6 7">DSM 6562</strain>
    </source>
</reference>
<dbReference type="GO" id="GO:0006654">
    <property type="term" value="P:phosphatidic acid biosynthetic process"/>
    <property type="evidence" value="ECO:0007669"/>
    <property type="project" value="TreeGrafter"/>
</dbReference>
<evidence type="ECO:0000313" key="6">
    <source>
        <dbReference type="EMBL" id="TYO95565.1"/>
    </source>
</evidence>
<keyword evidence="4" id="KW-0443">Lipid metabolism</keyword>
<dbReference type="InterPro" id="IPR002123">
    <property type="entry name" value="Plipid/glycerol_acylTrfase"/>
</dbReference>
<evidence type="ECO:0000256" key="4">
    <source>
        <dbReference type="RuleBase" id="RU361267"/>
    </source>
</evidence>
<dbReference type="EMBL" id="VNHM01000007">
    <property type="protein sequence ID" value="TYO95565.1"/>
    <property type="molecule type" value="Genomic_DNA"/>
</dbReference>
<dbReference type="EC" id="2.3.1.51" evidence="4"/>
<proteinExistence type="inferred from homology"/>
<comment type="catalytic activity">
    <reaction evidence="4">
        <text>a 1-acyl-sn-glycero-3-phosphate + an acyl-CoA = a 1,2-diacyl-sn-glycero-3-phosphate + CoA</text>
        <dbReference type="Rhea" id="RHEA:19709"/>
        <dbReference type="ChEBI" id="CHEBI:57287"/>
        <dbReference type="ChEBI" id="CHEBI:57970"/>
        <dbReference type="ChEBI" id="CHEBI:58342"/>
        <dbReference type="ChEBI" id="CHEBI:58608"/>
        <dbReference type="EC" id="2.3.1.51"/>
    </reaction>
</comment>
<keyword evidence="4" id="KW-0594">Phospholipid biosynthesis</keyword>
<keyword evidence="4" id="KW-0444">Lipid biosynthesis</keyword>
<evidence type="ECO:0000256" key="3">
    <source>
        <dbReference type="ARBA" id="ARBA00023315"/>
    </source>
</evidence>
<evidence type="ECO:0000256" key="2">
    <source>
        <dbReference type="ARBA" id="ARBA00022679"/>
    </source>
</evidence>
<dbReference type="Pfam" id="PF01553">
    <property type="entry name" value="Acyltransferase"/>
    <property type="match status" value="1"/>
</dbReference>
<dbReference type="PANTHER" id="PTHR10434:SF11">
    <property type="entry name" value="1-ACYL-SN-GLYCEROL-3-PHOSPHATE ACYLTRANSFERASE"/>
    <property type="match status" value="1"/>
</dbReference>
<keyword evidence="7" id="KW-1185">Reference proteome</keyword>
<sequence>MFYRVAKIICRVFLKVARQWKIYGDPRLAAGQGVLVVANHISYWDPLVIGCSLNRKIFFMAKADLFNIPVLGFLITKLGAFPVQREGADRSSIRRALELLGAGKVVGIFPEGTRSKTGEMLNPHLGAAMLALKGGVPLLPVAVSGTKGYWGQIKVNFGKPMYFTPQNRRKISREEMEYVSRELMAEIGRLLAVIDK</sequence>
<comment type="similarity">
    <text evidence="1 4">Belongs to the 1-acyl-sn-glycerol-3-phosphate acyltransferase family.</text>
</comment>
<dbReference type="Proteomes" id="UP000323166">
    <property type="component" value="Unassembled WGS sequence"/>
</dbReference>
<dbReference type="AlphaFoldDB" id="A0A5S4ZRY5"/>
<dbReference type="InterPro" id="IPR004552">
    <property type="entry name" value="AGP_acyltrans"/>
</dbReference>
<evidence type="ECO:0000313" key="7">
    <source>
        <dbReference type="Proteomes" id="UP000323166"/>
    </source>
</evidence>
<keyword evidence="3 4" id="KW-0012">Acyltransferase</keyword>
<feature type="domain" description="Phospholipid/glycerol acyltransferase" evidence="5">
    <location>
        <begin position="34"/>
        <end position="146"/>
    </location>
</feature>
<comment type="domain">
    <text evidence="4">The HXXXXD motif is essential for acyltransferase activity and may constitute the binding site for the phosphate moiety of the glycerol-3-phosphate.</text>
</comment>
<evidence type="ECO:0000256" key="1">
    <source>
        <dbReference type="ARBA" id="ARBA00008655"/>
    </source>
</evidence>
<accession>A0A5S4ZRY5</accession>
<name>A0A5S4ZRY5_9FIRM</name>
<dbReference type="NCBIfam" id="TIGR00530">
    <property type="entry name" value="AGP_acyltrn"/>
    <property type="match status" value="1"/>
</dbReference>
<dbReference type="PANTHER" id="PTHR10434">
    <property type="entry name" value="1-ACYL-SN-GLYCEROL-3-PHOSPHATE ACYLTRANSFERASE"/>
    <property type="match status" value="1"/>
</dbReference>
<dbReference type="SMART" id="SM00563">
    <property type="entry name" value="PlsC"/>
    <property type="match status" value="1"/>
</dbReference>
<protein>
    <recommendedName>
        <fullName evidence="4">1-acyl-sn-glycerol-3-phosphate acyltransferase</fullName>
        <ecNumber evidence="4">2.3.1.51</ecNumber>
    </recommendedName>
</protein>
<comment type="caution">
    <text evidence="6">The sequence shown here is derived from an EMBL/GenBank/DDBJ whole genome shotgun (WGS) entry which is preliminary data.</text>
</comment>
<gene>
    <name evidence="6" type="ORF">LX24_01527</name>
</gene>
<dbReference type="GO" id="GO:0016020">
    <property type="term" value="C:membrane"/>
    <property type="evidence" value="ECO:0007669"/>
    <property type="project" value="InterPro"/>
</dbReference>